<dbReference type="InterPro" id="IPR014757">
    <property type="entry name" value="Tscrpt_reg_IclR_C"/>
</dbReference>
<proteinExistence type="predicted"/>
<organism evidence="6 7">
    <name type="scientific">Sneathiella chungangensis</name>
    <dbReference type="NCBI Taxonomy" id="1418234"/>
    <lineage>
        <taxon>Bacteria</taxon>
        <taxon>Pseudomonadati</taxon>
        <taxon>Pseudomonadota</taxon>
        <taxon>Alphaproteobacteria</taxon>
        <taxon>Sneathiellales</taxon>
        <taxon>Sneathiellaceae</taxon>
        <taxon>Sneathiella</taxon>
    </lineage>
</organism>
<dbReference type="InterPro" id="IPR050707">
    <property type="entry name" value="HTH_MetabolicPath_Reg"/>
</dbReference>
<dbReference type="InterPro" id="IPR036388">
    <property type="entry name" value="WH-like_DNA-bd_sf"/>
</dbReference>
<keyword evidence="3" id="KW-0804">Transcription</keyword>
<evidence type="ECO:0000256" key="2">
    <source>
        <dbReference type="ARBA" id="ARBA00023125"/>
    </source>
</evidence>
<dbReference type="PANTHER" id="PTHR30136:SF24">
    <property type="entry name" value="HTH-TYPE TRANSCRIPTIONAL REPRESSOR ALLR"/>
    <property type="match status" value="1"/>
</dbReference>
<dbReference type="OrthoDB" id="6811967at2"/>
<evidence type="ECO:0000259" key="4">
    <source>
        <dbReference type="PROSITE" id="PS51077"/>
    </source>
</evidence>
<dbReference type="InterPro" id="IPR005471">
    <property type="entry name" value="Tscrpt_reg_IclR_N"/>
</dbReference>
<feature type="domain" description="HTH iclR-type" evidence="4">
    <location>
        <begin position="2"/>
        <end position="62"/>
    </location>
</feature>
<dbReference type="SMART" id="SM00346">
    <property type="entry name" value="HTH_ICLR"/>
    <property type="match status" value="1"/>
</dbReference>
<dbReference type="Pfam" id="PF09339">
    <property type="entry name" value="HTH_IclR"/>
    <property type="match status" value="1"/>
</dbReference>
<dbReference type="AlphaFoldDB" id="A0A845MJ80"/>
<dbReference type="PROSITE" id="PS51077">
    <property type="entry name" value="HTH_ICLR"/>
    <property type="match status" value="1"/>
</dbReference>
<keyword evidence="2" id="KW-0238">DNA-binding</keyword>
<evidence type="ECO:0000259" key="5">
    <source>
        <dbReference type="PROSITE" id="PS51078"/>
    </source>
</evidence>
<accession>A0A845MJ80</accession>
<dbReference type="GO" id="GO:0003677">
    <property type="term" value="F:DNA binding"/>
    <property type="evidence" value="ECO:0007669"/>
    <property type="project" value="UniProtKB-KW"/>
</dbReference>
<evidence type="ECO:0000256" key="1">
    <source>
        <dbReference type="ARBA" id="ARBA00023015"/>
    </source>
</evidence>
<dbReference type="RefSeq" id="WP_161340314.1">
    <property type="nucleotide sequence ID" value="NZ_JBHSDG010000003.1"/>
</dbReference>
<name>A0A845MJ80_9PROT</name>
<dbReference type="SUPFAM" id="SSF55781">
    <property type="entry name" value="GAF domain-like"/>
    <property type="match status" value="1"/>
</dbReference>
<gene>
    <name evidence="6" type="ORF">GQF03_16250</name>
</gene>
<reference evidence="6 7" key="1">
    <citation type="journal article" date="2014" name="Int. J. Syst. Evol. Microbiol.">
        <title>Sneathiella chungangensis sp. nov., isolated from a marine sand, and emended description of the genus Sneathiella.</title>
        <authorList>
            <person name="Siamphan C."/>
            <person name="Kim H."/>
            <person name="Lee J.S."/>
            <person name="Kim W."/>
        </authorList>
    </citation>
    <scope>NUCLEOTIDE SEQUENCE [LARGE SCALE GENOMIC DNA]</scope>
    <source>
        <strain evidence="6 7">KCTC 32476</strain>
    </source>
</reference>
<dbReference type="Proteomes" id="UP000445696">
    <property type="component" value="Unassembled WGS sequence"/>
</dbReference>
<sequence>MVKSADRIIDILEMLVASERPLTQTEIASQVKIPKSSAFALLATLEKRAYVIRSKVGYELNLQSPIQFRIVDERVTLRQIAKPILDQVTATTRESTFIGVLTKGYEVRYLDKSVSEQEIRYDADVTKLRPAYCTSTGQVLLAGLSDSEFELYLKTVPREMNTENTLVSEDRLRQRILDVRQYGYAKNINERVVGASGIAVPIKNQKGSTVASICVSAPTQRFEKIEGELESAIIDGGARLSDTYARLQHIIHNEK</sequence>
<dbReference type="SUPFAM" id="SSF46785">
    <property type="entry name" value="Winged helix' DNA-binding domain"/>
    <property type="match status" value="1"/>
</dbReference>
<evidence type="ECO:0000313" key="6">
    <source>
        <dbReference type="EMBL" id="MZR23889.1"/>
    </source>
</evidence>
<dbReference type="Gene3D" id="3.30.450.40">
    <property type="match status" value="1"/>
</dbReference>
<evidence type="ECO:0000256" key="3">
    <source>
        <dbReference type="ARBA" id="ARBA00023163"/>
    </source>
</evidence>
<dbReference type="GO" id="GO:0003700">
    <property type="term" value="F:DNA-binding transcription factor activity"/>
    <property type="evidence" value="ECO:0007669"/>
    <property type="project" value="TreeGrafter"/>
</dbReference>
<dbReference type="Pfam" id="PF01614">
    <property type="entry name" value="IclR_C"/>
    <property type="match status" value="1"/>
</dbReference>
<dbReference type="GO" id="GO:0045892">
    <property type="term" value="P:negative regulation of DNA-templated transcription"/>
    <property type="evidence" value="ECO:0007669"/>
    <property type="project" value="TreeGrafter"/>
</dbReference>
<dbReference type="Gene3D" id="1.10.10.10">
    <property type="entry name" value="Winged helix-like DNA-binding domain superfamily/Winged helix DNA-binding domain"/>
    <property type="match status" value="1"/>
</dbReference>
<feature type="domain" description="IclR-ED" evidence="5">
    <location>
        <begin position="58"/>
        <end position="253"/>
    </location>
</feature>
<dbReference type="PANTHER" id="PTHR30136">
    <property type="entry name" value="HELIX-TURN-HELIX TRANSCRIPTIONAL REGULATOR, ICLR FAMILY"/>
    <property type="match status" value="1"/>
</dbReference>
<keyword evidence="7" id="KW-1185">Reference proteome</keyword>
<evidence type="ECO:0000313" key="7">
    <source>
        <dbReference type="Proteomes" id="UP000445696"/>
    </source>
</evidence>
<protein>
    <submittedName>
        <fullName evidence="6">Helix-turn-helix domain-containing protein</fullName>
    </submittedName>
</protein>
<comment type="caution">
    <text evidence="6">The sequence shown here is derived from an EMBL/GenBank/DDBJ whole genome shotgun (WGS) entry which is preliminary data.</text>
</comment>
<keyword evidence="1" id="KW-0805">Transcription regulation</keyword>
<dbReference type="InterPro" id="IPR036390">
    <property type="entry name" value="WH_DNA-bd_sf"/>
</dbReference>
<dbReference type="EMBL" id="WTVA01000015">
    <property type="protein sequence ID" value="MZR23889.1"/>
    <property type="molecule type" value="Genomic_DNA"/>
</dbReference>
<dbReference type="PROSITE" id="PS51078">
    <property type="entry name" value="ICLR_ED"/>
    <property type="match status" value="1"/>
</dbReference>
<dbReference type="InterPro" id="IPR029016">
    <property type="entry name" value="GAF-like_dom_sf"/>
</dbReference>